<dbReference type="Proteomes" id="UP000236753">
    <property type="component" value="Unassembled WGS sequence"/>
</dbReference>
<dbReference type="InterPro" id="IPR042245">
    <property type="entry name" value="Tgt2/MlaC_sf"/>
</dbReference>
<evidence type="ECO:0000313" key="2">
    <source>
        <dbReference type="EMBL" id="SEF38692.1"/>
    </source>
</evidence>
<sequence>MKVKQTLKLIGWCLILVMLLPIPAMSSDSETSSPEQTVAYLQSSLLEVMREGEKLDYNGRFKYLQPVIDQTHDIDLIIKTILGTSYWSQLDNAQQDLIVETFRQLSIATYAGRFVQYEGEQFQIIEQRVLPRDQVLVRSQLTKSDGGTVNFDYVLHQAAGDWRIVNILFDGVSDLAIKRGEYRAILQRDGFQALIEMLKEKIVLTRQNP</sequence>
<dbReference type="PANTHER" id="PTHR36573:SF1">
    <property type="entry name" value="INTERMEMBRANE PHOSPHOLIPID TRANSPORT SYSTEM BINDING PROTEIN MLAC"/>
    <property type="match status" value="1"/>
</dbReference>
<dbReference type="InterPro" id="IPR017842">
    <property type="entry name" value="Hopanoid_biosyn-assoc_HpnM"/>
</dbReference>
<dbReference type="RefSeq" id="WP_258039212.1">
    <property type="nucleotide sequence ID" value="NZ_FNUX01000001.1"/>
</dbReference>
<accession>A0A1H5RK03</accession>
<dbReference type="EMBL" id="FNUX01000001">
    <property type="protein sequence ID" value="SEF38692.1"/>
    <property type="molecule type" value="Genomic_DNA"/>
</dbReference>
<dbReference type="NCBIfam" id="TIGR03481">
    <property type="entry name" value="HpnM"/>
    <property type="match status" value="1"/>
</dbReference>
<protein>
    <submittedName>
        <fullName evidence="2">Phospholipid transport system substrate-binding protein</fullName>
    </submittedName>
</protein>
<dbReference type="InterPro" id="IPR008869">
    <property type="entry name" value="MlaC/ttg2D"/>
</dbReference>
<name>A0A1H5RK03_9PROT</name>
<reference evidence="2 3" key="1">
    <citation type="submission" date="2016-10" db="EMBL/GenBank/DDBJ databases">
        <authorList>
            <person name="de Groot N.N."/>
        </authorList>
    </citation>
    <scope>NUCLEOTIDE SEQUENCE [LARGE SCALE GENOMIC DNA]</scope>
    <source>
        <strain evidence="2 3">Nm13</strain>
    </source>
</reference>
<feature type="signal peptide" evidence="1">
    <location>
        <begin position="1"/>
        <end position="26"/>
    </location>
</feature>
<dbReference type="Gene3D" id="3.10.450.710">
    <property type="entry name" value="Tgt2/MlaC"/>
    <property type="match status" value="1"/>
</dbReference>
<proteinExistence type="predicted"/>
<feature type="chain" id="PRO_5009283115" evidence="1">
    <location>
        <begin position="27"/>
        <end position="209"/>
    </location>
</feature>
<dbReference type="AlphaFoldDB" id="A0A1H5RK03"/>
<gene>
    <name evidence="2" type="ORF">SAMN05216334_10114</name>
</gene>
<organism evidence="2 3">
    <name type="scientific">Nitrosomonas ureae</name>
    <dbReference type="NCBI Taxonomy" id="44577"/>
    <lineage>
        <taxon>Bacteria</taxon>
        <taxon>Pseudomonadati</taxon>
        <taxon>Pseudomonadota</taxon>
        <taxon>Betaproteobacteria</taxon>
        <taxon>Nitrosomonadales</taxon>
        <taxon>Nitrosomonadaceae</taxon>
        <taxon>Nitrosomonas</taxon>
    </lineage>
</organism>
<dbReference type="PANTHER" id="PTHR36573">
    <property type="entry name" value="INTERMEMBRANE PHOSPHOLIPID TRANSPORT SYSTEM BINDING PROTEIN MLAC"/>
    <property type="match status" value="1"/>
</dbReference>
<keyword evidence="1" id="KW-0732">Signal</keyword>
<evidence type="ECO:0000313" key="3">
    <source>
        <dbReference type="Proteomes" id="UP000236753"/>
    </source>
</evidence>
<evidence type="ECO:0000256" key="1">
    <source>
        <dbReference type="SAM" id="SignalP"/>
    </source>
</evidence>
<dbReference type="Pfam" id="PF05494">
    <property type="entry name" value="MlaC"/>
    <property type="match status" value="1"/>
</dbReference>